<dbReference type="Pfam" id="PF13650">
    <property type="entry name" value="Asp_protease_2"/>
    <property type="match status" value="1"/>
</dbReference>
<dbReference type="GO" id="GO:0016787">
    <property type="term" value="F:hydrolase activity"/>
    <property type="evidence" value="ECO:0007669"/>
    <property type="project" value="UniProtKB-KW"/>
</dbReference>
<organism evidence="1 2">
    <name type="scientific">Marivirga arenosa</name>
    <dbReference type="NCBI Taxonomy" id="3059076"/>
    <lineage>
        <taxon>Bacteria</taxon>
        <taxon>Pseudomonadati</taxon>
        <taxon>Bacteroidota</taxon>
        <taxon>Cytophagia</taxon>
        <taxon>Cytophagales</taxon>
        <taxon>Marivirgaceae</taxon>
        <taxon>Marivirga</taxon>
    </lineage>
</organism>
<dbReference type="InterPro" id="IPR034122">
    <property type="entry name" value="Retropepsin-like_bacterial"/>
</dbReference>
<reference evidence="1" key="1">
    <citation type="submission" date="2023-08" db="EMBL/GenBank/DDBJ databases">
        <title>Comparative genomics and taxonomic characterization of three novel marine species of genus Marivirga.</title>
        <authorList>
            <person name="Muhammad N."/>
            <person name="Kim S.-G."/>
        </authorList>
    </citation>
    <scope>NUCLEOTIDE SEQUENCE [LARGE SCALE GENOMIC DNA]</scope>
    <source>
        <strain evidence="1">ABR2-2</strain>
    </source>
</reference>
<dbReference type="EC" id="3.4.23.-" evidence="1"/>
<keyword evidence="2" id="KW-1185">Reference proteome</keyword>
<dbReference type="RefSeq" id="WP_308356906.1">
    <property type="nucleotide sequence ID" value="NZ_CP129970.2"/>
</dbReference>
<keyword evidence="1" id="KW-0378">Hydrolase</keyword>
<dbReference type="PROSITE" id="PS51257">
    <property type="entry name" value="PROKAR_LIPOPROTEIN"/>
    <property type="match status" value="1"/>
</dbReference>
<dbReference type="Gene3D" id="2.40.70.10">
    <property type="entry name" value="Acid Proteases"/>
    <property type="match status" value="1"/>
</dbReference>
<dbReference type="Proteomes" id="UP001244443">
    <property type="component" value="Chromosome"/>
</dbReference>
<dbReference type="CDD" id="cd05483">
    <property type="entry name" value="retropepsin_like_bacteria"/>
    <property type="match status" value="1"/>
</dbReference>
<accession>A0AA51N697</accession>
<dbReference type="AlphaFoldDB" id="A0AA51N697"/>
<evidence type="ECO:0000313" key="1">
    <source>
        <dbReference type="EMBL" id="WMN06917.1"/>
    </source>
</evidence>
<dbReference type="SUPFAM" id="SSF50630">
    <property type="entry name" value="Acid proteases"/>
    <property type="match status" value="1"/>
</dbReference>
<sequence>MKYLFSIVTILVASLLLGCSYLKNVQLLSGGELRRQEFVQAIPFEMKKDIIVVKAKVNGDSIEREFIFDTGAFNSKIEKELAESLQLKTITTKSNSTAAGVTREIEVTRIDSIIFGETAFYNVGAGKVEYDEESASPCIAPHGIIGANILKLAHWKIDYDKQLIYFSDRAFEAEQASHTIPFDHPLLSGTPSISLKIGGREAQNVLFDVGYNCGLVLPIGLAKAFEGEEKLFFDRSTTGIYGSKTDTLIEKQLEIEIDGFKTTIPVNFSANGKALLGNEFLKHFEVNINYEEDIIELVQRKEVEIMPNRKFIPGITDKNQWVVNRTTEELPLSLGDSLISINGKTPADLFENYCDYVMNIGSLIDADSLHIVKTSGEKLAIVNELIL</sequence>
<protein>
    <submittedName>
        <fullName evidence="1">Retropepsin-like aspartic protease</fullName>
        <ecNumber evidence="1">3.4.23.-</ecNumber>
    </submittedName>
</protein>
<proteinExistence type="predicted"/>
<dbReference type="InterPro" id="IPR021109">
    <property type="entry name" value="Peptidase_aspartic_dom_sf"/>
</dbReference>
<gene>
    <name evidence="1" type="ORF">QYS48_34255</name>
</gene>
<evidence type="ECO:0000313" key="2">
    <source>
        <dbReference type="Proteomes" id="UP001244443"/>
    </source>
</evidence>
<dbReference type="EMBL" id="CP129970">
    <property type="protein sequence ID" value="WMN06917.1"/>
    <property type="molecule type" value="Genomic_DNA"/>
</dbReference>
<name>A0AA51N697_9BACT</name>